<proteinExistence type="predicted"/>
<accession>A0A6L5X3M6</accession>
<comment type="caution">
    <text evidence="1">The sequence shown here is derived from an EMBL/GenBank/DDBJ whole genome shotgun (WGS) entry which is preliminary data.</text>
</comment>
<dbReference type="Proteomes" id="UP000481852">
    <property type="component" value="Unassembled WGS sequence"/>
</dbReference>
<dbReference type="RefSeq" id="WP_154522802.1">
    <property type="nucleotide sequence ID" value="NZ_JAQYJL010000017.1"/>
</dbReference>
<dbReference type="AlphaFoldDB" id="A0A6L5X3M6"/>
<gene>
    <name evidence="1" type="ORF">FYJ35_02740</name>
</gene>
<name>A0A6L5X3M6_9FIRM</name>
<dbReference type="EMBL" id="VULZ01000002">
    <property type="protein sequence ID" value="MSS13968.1"/>
    <property type="molecule type" value="Genomic_DNA"/>
</dbReference>
<reference evidence="1 2" key="1">
    <citation type="submission" date="2019-08" db="EMBL/GenBank/DDBJ databases">
        <title>In-depth cultivation of the pig gut microbiome towards novel bacterial diversity and tailored functional studies.</title>
        <authorList>
            <person name="Wylensek D."/>
            <person name="Hitch T.C.A."/>
            <person name="Clavel T."/>
        </authorList>
    </citation>
    <scope>NUCLEOTIDE SEQUENCE [LARGE SCALE GENOMIC DNA]</scope>
    <source>
        <strain evidence="1 2">Oil+RF-744-WCA-WT-11</strain>
    </source>
</reference>
<protein>
    <submittedName>
        <fullName evidence="1">Uncharacterized protein</fullName>
    </submittedName>
</protein>
<organism evidence="1 2">
    <name type="scientific">Porcincola intestinalis</name>
    <dbReference type="NCBI Taxonomy" id="2606632"/>
    <lineage>
        <taxon>Bacteria</taxon>
        <taxon>Bacillati</taxon>
        <taxon>Bacillota</taxon>
        <taxon>Clostridia</taxon>
        <taxon>Lachnospirales</taxon>
        <taxon>Lachnospiraceae</taxon>
        <taxon>Porcincola</taxon>
    </lineage>
</organism>
<evidence type="ECO:0000313" key="1">
    <source>
        <dbReference type="EMBL" id="MSS13968.1"/>
    </source>
</evidence>
<evidence type="ECO:0000313" key="2">
    <source>
        <dbReference type="Proteomes" id="UP000481852"/>
    </source>
</evidence>
<keyword evidence="2" id="KW-1185">Reference proteome</keyword>
<sequence>MNEVYDRNKEIREAIRAGERALDSLKEADRQLSSAGTWGLIDIFGGNTFSGLMKHMRVNNASRYVDDARRDMAAFRDELGDIRDLENLNVDIDGFLTFADFFFDGFVADIFVQSKIRKGQQQVREAIRRVEDILSSLRKY</sequence>